<feature type="region of interest" description="Disordered" evidence="1">
    <location>
        <begin position="1"/>
        <end position="25"/>
    </location>
</feature>
<keyword evidence="4" id="KW-1185">Reference proteome</keyword>
<name>A0A8H6Z5A1_9AGAR</name>
<evidence type="ECO:0000313" key="3">
    <source>
        <dbReference type="EMBL" id="KAF7372840.1"/>
    </source>
</evidence>
<comment type="caution">
    <text evidence="3">The sequence shown here is derived from an EMBL/GenBank/DDBJ whole genome shotgun (WGS) entry which is preliminary data.</text>
</comment>
<gene>
    <name evidence="3" type="ORF">MSAN_00490000</name>
</gene>
<proteinExistence type="predicted"/>
<evidence type="ECO:0000256" key="1">
    <source>
        <dbReference type="SAM" id="MobiDB-lite"/>
    </source>
</evidence>
<organism evidence="3 4">
    <name type="scientific">Mycena sanguinolenta</name>
    <dbReference type="NCBI Taxonomy" id="230812"/>
    <lineage>
        <taxon>Eukaryota</taxon>
        <taxon>Fungi</taxon>
        <taxon>Dikarya</taxon>
        <taxon>Basidiomycota</taxon>
        <taxon>Agaricomycotina</taxon>
        <taxon>Agaricomycetes</taxon>
        <taxon>Agaricomycetidae</taxon>
        <taxon>Agaricales</taxon>
        <taxon>Marasmiineae</taxon>
        <taxon>Mycenaceae</taxon>
        <taxon>Mycena</taxon>
    </lineage>
</organism>
<dbReference type="Pfam" id="PF18885">
    <property type="entry name" value="DUF5648"/>
    <property type="match status" value="1"/>
</dbReference>
<dbReference type="AlphaFoldDB" id="A0A8H6Z5A1"/>
<dbReference type="Proteomes" id="UP000623467">
    <property type="component" value="Unassembled WGS sequence"/>
</dbReference>
<feature type="compositionally biased region" description="Basic residues" evidence="1">
    <location>
        <begin position="1"/>
        <end position="10"/>
    </location>
</feature>
<reference evidence="3" key="1">
    <citation type="submission" date="2020-05" db="EMBL/GenBank/DDBJ databases">
        <title>Mycena genomes resolve the evolution of fungal bioluminescence.</title>
        <authorList>
            <person name="Tsai I.J."/>
        </authorList>
    </citation>
    <scope>NUCLEOTIDE SEQUENCE</scope>
    <source>
        <strain evidence="3">160909Yilan</strain>
    </source>
</reference>
<dbReference type="InterPro" id="IPR043708">
    <property type="entry name" value="DUF5648"/>
</dbReference>
<feature type="domain" description="DUF5648" evidence="2">
    <location>
        <begin position="91"/>
        <end position="168"/>
    </location>
</feature>
<dbReference type="EMBL" id="JACAZH010000003">
    <property type="protein sequence ID" value="KAF7372840.1"/>
    <property type="molecule type" value="Genomic_DNA"/>
</dbReference>
<evidence type="ECO:0000313" key="4">
    <source>
        <dbReference type="Proteomes" id="UP000623467"/>
    </source>
</evidence>
<sequence>MRRQRGHSKTRPLDQSGSLPNDTKATRAKRHLVARRVTYNFLAEVAHRALVIFSYDEVYLTYDITFQWVSALNPRDATGRWAATCGDPAHVLPLYRSYTNTTNTYTTNITLVNSTNSFGYTLQEVAAMIFFTQEESTVPFYRLWYDAAKDSFYTTSTAEMDDAIAAGYVPRPRRTLPDPDLRSRSILSAVQFCREG</sequence>
<protein>
    <recommendedName>
        <fullName evidence="2">DUF5648 domain-containing protein</fullName>
    </recommendedName>
</protein>
<dbReference type="OrthoDB" id="9971254at2759"/>
<evidence type="ECO:0000259" key="2">
    <source>
        <dbReference type="Pfam" id="PF18885"/>
    </source>
</evidence>
<feature type="compositionally biased region" description="Polar residues" evidence="1">
    <location>
        <begin position="13"/>
        <end position="23"/>
    </location>
</feature>
<accession>A0A8H6Z5A1</accession>